<evidence type="ECO:0000313" key="1">
    <source>
        <dbReference type="EMBL" id="MBM7121007.1"/>
    </source>
</evidence>
<name>A0ABS2JPQ4_9GAMM</name>
<comment type="caution">
    <text evidence="1">The sequence shown here is derived from an EMBL/GenBank/DDBJ whole genome shotgun (WGS) entry which is preliminary data.</text>
</comment>
<dbReference type="EMBL" id="JADIKC010000003">
    <property type="protein sequence ID" value="MBM7121007.1"/>
    <property type="molecule type" value="Genomic_DNA"/>
</dbReference>
<dbReference type="Proteomes" id="UP001430065">
    <property type="component" value="Unassembled WGS sequence"/>
</dbReference>
<keyword evidence="2" id="KW-1185">Reference proteome</keyword>
<organism evidence="1 2">
    <name type="scientific">Dyella kyungheensis</name>
    <dbReference type="NCBI Taxonomy" id="1242174"/>
    <lineage>
        <taxon>Bacteria</taxon>
        <taxon>Pseudomonadati</taxon>
        <taxon>Pseudomonadota</taxon>
        <taxon>Gammaproteobacteria</taxon>
        <taxon>Lysobacterales</taxon>
        <taxon>Rhodanobacteraceae</taxon>
        <taxon>Dyella</taxon>
    </lineage>
</organism>
<protein>
    <recommendedName>
        <fullName evidence="3">HEPN AbiU2-like domain-containing protein</fullName>
    </recommendedName>
</protein>
<proteinExistence type="predicted"/>
<reference evidence="1 2" key="1">
    <citation type="submission" date="2020-10" db="EMBL/GenBank/DDBJ databases">
        <title>Phylogeny of dyella-like bacteria.</title>
        <authorList>
            <person name="Fu J."/>
        </authorList>
    </citation>
    <scope>NUCLEOTIDE SEQUENCE [LARGE SCALE GENOMIC DNA]</scope>
    <source>
        <strain evidence="1 2">THG-B117</strain>
    </source>
</reference>
<sequence>MELLSSRLERADRLAEITSRVGYALWQLQILEGALAQYFVLVAQATRGMGEEAGNALFEKASSATFGSTITKLRKADKLSSALEGRFQMLLAERNWLVHRSRATSGHAVINDGAFHELLERLDRIADEALLLLREVGQLAETFVMSSGVSKATIDRLTDELLEKWIGGN</sequence>
<accession>A0ABS2JPQ4</accession>
<evidence type="ECO:0000313" key="2">
    <source>
        <dbReference type="Proteomes" id="UP001430065"/>
    </source>
</evidence>
<evidence type="ECO:0008006" key="3">
    <source>
        <dbReference type="Google" id="ProtNLM"/>
    </source>
</evidence>
<dbReference type="RefSeq" id="WP_204635434.1">
    <property type="nucleotide sequence ID" value="NZ_JADIKC010000003.1"/>
</dbReference>
<gene>
    <name evidence="1" type="ORF">ISP20_07520</name>
</gene>